<feature type="signal peptide" evidence="2">
    <location>
        <begin position="1"/>
        <end position="21"/>
    </location>
</feature>
<organism evidence="3 4">
    <name type="scientific">Marasmius oreades</name>
    <name type="common">fairy-ring Marasmius</name>
    <dbReference type="NCBI Taxonomy" id="181124"/>
    <lineage>
        <taxon>Eukaryota</taxon>
        <taxon>Fungi</taxon>
        <taxon>Dikarya</taxon>
        <taxon>Basidiomycota</taxon>
        <taxon>Agaricomycotina</taxon>
        <taxon>Agaricomycetes</taxon>
        <taxon>Agaricomycetidae</taxon>
        <taxon>Agaricales</taxon>
        <taxon>Marasmiineae</taxon>
        <taxon>Marasmiaceae</taxon>
        <taxon>Marasmius</taxon>
    </lineage>
</organism>
<feature type="region of interest" description="Disordered" evidence="1">
    <location>
        <begin position="40"/>
        <end position="73"/>
    </location>
</feature>
<evidence type="ECO:0000313" key="4">
    <source>
        <dbReference type="Proteomes" id="UP001049176"/>
    </source>
</evidence>
<keyword evidence="2" id="KW-0732">Signal</keyword>
<dbReference type="RefSeq" id="XP_043002936.1">
    <property type="nucleotide sequence ID" value="XM_043159336.1"/>
</dbReference>
<feature type="compositionally biased region" description="Basic and acidic residues" evidence="1">
    <location>
        <begin position="41"/>
        <end position="54"/>
    </location>
</feature>
<comment type="caution">
    <text evidence="3">The sequence shown here is derived from an EMBL/GenBank/DDBJ whole genome shotgun (WGS) entry which is preliminary data.</text>
</comment>
<reference evidence="3" key="1">
    <citation type="journal article" date="2021" name="Genome Biol. Evol.">
        <title>The assembled and annotated genome of the fairy-ring fungus Marasmius oreades.</title>
        <authorList>
            <person name="Hiltunen M."/>
            <person name="Ament-Velasquez S.L."/>
            <person name="Johannesson H."/>
        </authorList>
    </citation>
    <scope>NUCLEOTIDE SEQUENCE</scope>
    <source>
        <strain evidence="3">03SP1</strain>
    </source>
</reference>
<protein>
    <submittedName>
        <fullName evidence="3">Uncharacterized protein</fullName>
    </submittedName>
</protein>
<evidence type="ECO:0000256" key="2">
    <source>
        <dbReference type="SAM" id="SignalP"/>
    </source>
</evidence>
<dbReference type="AlphaFoldDB" id="A0A9P7ULP5"/>
<dbReference type="GeneID" id="66071492"/>
<proteinExistence type="predicted"/>
<dbReference type="Proteomes" id="UP001049176">
    <property type="component" value="Chromosome 10"/>
</dbReference>
<name>A0A9P7ULP5_9AGAR</name>
<sequence length="109" mass="12329">MSKRVLYLLISMLILGFIVSAAPIPAKKAVAGRSLKQLKLKRGDRSPLKRDDPNLPKPSGYPTRRDDAYPPQPSKWVHLSERFDRLPHYSAEAIESRQPANRDCYAIST</sequence>
<accession>A0A9P7ULP5</accession>
<feature type="chain" id="PRO_5040468361" evidence="2">
    <location>
        <begin position="22"/>
        <end position="109"/>
    </location>
</feature>
<evidence type="ECO:0000256" key="1">
    <source>
        <dbReference type="SAM" id="MobiDB-lite"/>
    </source>
</evidence>
<dbReference type="EMBL" id="CM032190">
    <property type="protein sequence ID" value="KAG7086465.1"/>
    <property type="molecule type" value="Genomic_DNA"/>
</dbReference>
<keyword evidence="4" id="KW-1185">Reference proteome</keyword>
<dbReference type="OrthoDB" id="2966296at2759"/>
<gene>
    <name evidence="3" type="ORF">E1B28_002416</name>
</gene>
<evidence type="ECO:0000313" key="3">
    <source>
        <dbReference type="EMBL" id="KAG7086465.1"/>
    </source>
</evidence>